<organism evidence="2">
    <name type="scientific">Clostridium symbiosum</name>
    <name type="common">Bacteroides symbiosus</name>
    <dbReference type="NCBI Taxonomy" id="1512"/>
    <lineage>
        <taxon>Bacteria</taxon>
        <taxon>Bacillati</taxon>
        <taxon>Bacillota</taxon>
        <taxon>Clostridia</taxon>
        <taxon>Lachnospirales</taxon>
        <taxon>Lachnospiraceae</taxon>
        <taxon>Otoolea</taxon>
    </lineage>
</organism>
<dbReference type="GeneID" id="71454428"/>
<protein>
    <submittedName>
        <fullName evidence="2">Uncharacterized protein</fullName>
    </submittedName>
</protein>
<evidence type="ECO:0000313" key="1">
    <source>
        <dbReference type="EMBL" id="MDB1999208.1"/>
    </source>
</evidence>
<dbReference type="EMBL" id="JAQLGM010000005">
    <property type="protein sequence ID" value="MDB1999208.1"/>
    <property type="molecule type" value="Genomic_DNA"/>
</dbReference>
<gene>
    <name evidence="2" type="ORF">CSLFYP84_00540</name>
    <name evidence="1" type="ORF">PM006_03235</name>
</gene>
<evidence type="ECO:0000313" key="2">
    <source>
        <dbReference type="EMBL" id="VYT77175.1"/>
    </source>
</evidence>
<proteinExistence type="predicted"/>
<name>A0A6N2ZBY0_CLOSY</name>
<sequence length="349" mass="40209">MVKIKNDKGNKDTAIRIKSIQANNLFRKNNGDQDAFLGAGNAMINNSLFAEYMRKHGVTVNTRNFSYDFIIMKFDFGIKGDENIPKMTENELRHYFYENGATVTWESYDKEGNIIEGKTKQIHYKMLMRSTGKAKEGACIFICEKLHKKALDYITMKLYDKMPFNNANIVGLSAYSTLITATAIDYISIPLANIFVAKDESVSTMKQALTVKVEKVQEIKQKLDYSETESYINQFNLTFYKMKQKNDPNLKQIRKTKAALIEKGIEIEECPVKEEIEYVERCYVERKDEESAIVNTLWDGMGLIDDSIFPDDMDGFIYCRSHFFKSCLFRVTYSNTLKIITATNLTMPL</sequence>
<dbReference type="AlphaFoldDB" id="A0A6N2ZBY0"/>
<reference evidence="2" key="1">
    <citation type="submission" date="2019-11" db="EMBL/GenBank/DDBJ databases">
        <authorList>
            <person name="Feng L."/>
        </authorList>
    </citation>
    <scope>NUCLEOTIDE SEQUENCE</scope>
    <source>
        <strain evidence="2">CsymbiosumLFYP84</strain>
    </source>
</reference>
<dbReference type="EMBL" id="CACRUA010000006">
    <property type="protein sequence ID" value="VYT77175.1"/>
    <property type="molecule type" value="Genomic_DNA"/>
</dbReference>
<dbReference type="RefSeq" id="WP_243004134.1">
    <property type="nucleotide sequence ID" value="NZ_CACRUA010000006.1"/>
</dbReference>
<reference evidence="1" key="2">
    <citation type="submission" date="2023-01" db="EMBL/GenBank/DDBJ databases">
        <title>Human gut microbiome strain richness.</title>
        <authorList>
            <person name="Chen-Liaw A."/>
        </authorList>
    </citation>
    <scope>NUCLEOTIDE SEQUENCE</scope>
    <source>
        <strain evidence="1">B1_m1001713B170214d0_201011</strain>
    </source>
</reference>
<dbReference type="Proteomes" id="UP001300871">
    <property type="component" value="Unassembled WGS sequence"/>
</dbReference>
<accession>A0A6N2ZBY0</accession>